<keyword evidence="1" id="KW-0472">Membrane</keyword>
<reference evidence="3" key="1">
    <citation type="submission" date="2017-02" db="EMBL/GenBank/DDBJ databases">
        <authorList>
            <person name="Varghese N."/>
            <person name="Submissions S."/>
        </authorList>
    </citation>
    <scope>NUCLEOTIDE SEQUENCE [LARGE SCALE GENOMIC DNA]</scope>
    <source>
        <strain evidence="3">DSM 24091</strain>
    </source>
</reference>
<keyword evidence="1" id="KW-1133">Transmembrane helix</keyword>
<dbReference type="OrthoDB" id="1096291at2"/>
<evidence type="ECO:0000256" key="1">
    <source>
        <dbReference type="SAM" id="Phobius"/>
    </source>
</evidence>
<proteinExistence type="predicted"/>
<organism evidence="2 3">
    <name type="scientific">Sphingobacterium nematocida</name>
    <dbReference type="NCBI Taxonomy" id="1513896"/>
    <lineage>
        <taxon>Bacteria</taxon>
        <taxon>Pseudomonadati</taxon>
        <taxon>Bacteroidota</taxon>
        <taxon>Sphingobacteriia</taxon>
        <taxon>Sphingobacteriales</taxon>
        <taxon>Sphingobacteriaceae</taxon>
        <taxon>Sphingobacterium</taxon>
    </lineage>
</organism>
<dbReference type="Pfam" id="PF16132">
    <property type="entry name" value="DUF4843"/>
    <property type="match status" value="1"/>
</dbReference>
<dbReference type="AlphaFoldDB" id="A0A1T5AV00"/>
<gene>
    <name evidence="2" type="ORF">SAMN05660841_00200</name>
</gene>
<dbReference type="PROSITE" id="PS51257">
    <property type="entry name" value="PROKAR_LIPOPROTEIN"/>
    <property type="match status" value="1"/>
</dbReference>
<feature type="transmembrane region" description="Helical" evidence="1">
    <location>
        <begin position="6"/>
        <end position="26"/>
    </location>
</feature>
<dbReference type="EMBL" id="FUZF01000001">
    <property type="protein sequence ID" value="SKB38796.1"/>
    <property type="molecule type" value="Genomic_DNA"/>
</dbReference>
<evidence type="ECO:0000313" key="3">
    <source>
        <dbReference type="Proteomes" id="UP000190150"/>
    </source>
</evidence>
<dbReference type="InterPro" id="IPR032299">
    <property type="entry name" value="DUF4843"/>
</dbReference>
<keyword evidence="3" id="KW-1185">Reference proteome</keyword>
<evidence type="ECO:0000313" key="2">
    <source>
        <dbReference type="EMBL" id="SKB38796.1"/>
    </source>
</evidence>
<sequence length="290" mass="33117">MKKTKIFSIGYFYLSMVWISTVLVSCDKDLTPYQGKEGIYFAVQYGAWNRNESVWPYYNYSTIPFSKVSVADTTILLKVMVTGKLYDFDRPFTVEINPDSTTAILNTHFKPLATTFNIPANSNFTYIPITLLRAADIKTEMKQIGLRLVPNDKLALSFPEWDAIPGYDKGSDPIVNEFDASLHSIRITDWMVKPAIWSGSVGANHLEIGNWGEFSEDKMELICQVMNLNYSQFENTDTMPLALIILITREMSAYLQRKYNEGQPILEKDGRLMFISGVTWTSYVGIPWKK</sequence>
<accession>A0A1T5AV00</accession>
<dbReference type="STRING" id="1513896.SAMN05660841_00200"/>
<dbReference type="RefSeq" id="WP_079640557.1">
    <property type="nucleotide sequence ID" value="NZ_FUZF01000001.1"/>
</dbReference>
<keyword evidence="1" id="KW-0812">Transmembrane</keyword>
<evidence type="ECO:0008006" key="4">
    <source>
        <dbReference type="Google" id="ProtNLM"/>
    </source>
</evidence>
<protein>
    <recommendedName>
        <fullName evidence="4">DUF4843 domain-containing protein</fullName>
    </recommendedName>
</protein>
<name>A0A1T5AV00_9SPHI</name>
<dbReference type="Proteomes" id="UP000190150">
    <property type="component" value="Unassembled WGS sequence"/>
</dbReference>